<proteinExistence type="predicted"/>
<feature type="compositionally biased region" description="Low complexity" evidence="1">
    <location>
        <begin position="501"/>
        <end position="539"/>
    </location>
</feature>
<feature type="region of interest" description="Disordered" evidence="1">
    <location>
        <begin position="580"/>
        <end position="888"/>
    </location>
</feature>
<feature type="compositionally biased region" description="Low complexity" evidence="1">
    <location>
        <begin position="773"/>
        <end position="782"/>
    </location>
</feature>
<feature type="compositionally biased region" description="Low complexity" evidence="1">
    <location>
        <begin position="605"/>
        <end position="623"/>
    </location>
</feature>
<feature type="compositionally biased region" description="Polar residues" evidence="1">
    <location>
        <begin position="359"/>
        <end position="371"/>
    </location>
</feature>
<comment type="caution">
    <text evidence="2">The sequence shown here is derived from an EMBL/GenBank/DDBJ whole genome shotgun (WGS) entry which is preliminary data.</text>
</comment>
<evidence type="ECO:0000256" key="1">
    <source>
        <dbReference type="SAM" id="MobiDB-lite"/>
    </source>
</evidence>
<feature type="compositionally biased region" description="Basic and acidic residues" evidence="1">
    <location>
        <begin position="984"/>
        <end position="998"/>
    </location>
</feature>
<dbReference type="Proteomes" id="UP000237144">
    <property type="component" value="Unassembled WGS sequence"/>
</dbReference>
<feature type="compositionally biased region" description="Basic and acidic residues" evidence="1">
    <location>
        <begin position="135"/>
        <end position="144"/>
    </location>
</feature>
<feature type="compositionally biased region" description="Polar residues" evidence="1">
    <location>
        <begin position="152"/>
        <end position="165"/>
    </location>
</feature>
<dbReference type="OrthoDB" id="296767at2759"/>
<dbReference type="InterPro" id="IPR013887">
    <property type="entry name" value="UPF0592"/>
</dbReference>
<feature type="compositionally biased region" description="Basic and acidic residues" evidence="1">
    <location>
        <begin position="343"/>
        <end position="352"/>
    </location>
</feature>
<dbReference type="Pfam" id="PF08578">
    <property type="entry name" value="DUF1765"/>
    <property type="match status" value="1"/>
</dbReference>
<dbReference type="PANTHER" id="PTHR37988:SF1">
    <property type="entry name" value="UPF0592 MEMBRANE PROTEIN C7D4.03C"/>
    <property type="match status" value="1"/>
</dbReference>
<feature type="compositionally biased region" description="Basic and acidic residues" evidence="1">
    <location>
        <begin position="671"/>
        <end position="682"/>
    </location>
</feature>
<feature type="region of interest" description="Disordered" evidence="1">
    <location>
        <begin position="1"/>
        <end position="556"/>
    </location>
</feature>
<evidence type="ECO:0000313" key="3">
    <source>
        <dbReference type="Proteomes" id="UP000237144"/>
    </source>
</evidence>
<dbReference type="PANTHER" id="PTHR37988">
    <property type="entry name" value="UPF0592 MEMBRANE PROTEIN C7D4.03C"/>
    <property type="match status" value="1"/>
</dbReference>
<feature type="compositionally biased region" description="Basic and acidic residues" evidence="1">
    <location>
        <begin position="385"/>
        <end position="395"/>
    </location>
</feature>
<feature type="region of interest" description="Disordered" evidence="1">
    <location>
        <begin position="1916"/>
        <end position="1954"/>
    </location>
</feature>
<feature type="compositionally biased region" description="Polar residues" evidence="1">
    <location>
        <begin position="434"/>
        <end position="455"/>
    </location>
</feature>
<reference evidence="2 3" key="1">
    <citation type="journal article" date="2018" name="Front. Microbiol.">
        <title>Prospects for Fungal Bioremediation of Acidic Radioactive Waste Sites: Characterization and Genome Sequence of Rhodotorula taiwanensis MD1149.</title>
        <authorList>
            <person name="Tkavc R."/>
            <person name="Matrosova V.Y."/>
            <person name="Grichenko O.E."/>
            <person name="Gostincar C."/>
            <person name="Volpe R.P."/>
            <person name="Klimenkova P."/>
            <person name="Gaidamakova E.K."/>
            <person name="Zhou C.E."/>
            <person name="Stewart B.J."/>
            <person name="Lyman M.G."/>
            <person name="Malfatti S.A."/>
            <person name="Rubinfeld B."/>
            <person name="Courtot M."/>
            <person name="Singh J."/>
            <person name="Dalgard C.L."/>
            <person name="Hamilton T."/>
            <person name="Frey K.G."/>
            <person name="Gunde-Cimerman N."/>
            <person name="Dugan L."/>
            <person name="Daly M.J."/>
        </authorList>
    </citation>
    <scope>NUCLEOTIDE SEQUENCE [LARGE SCALE GENOMIC DNA]</scope>
    <source>
        <strain evidence="2 3">MD1149</strain>
    </source>
</reference>
<protein>
    <submittedName>
        <fullName evidence="2">Uncharacterized protein</fullName>
    </submittedName>
</protein>
<evidence type="ECO:0000313" key="2">
    <source>
        <dbReference type="EMBL" id="POY70085.1"/>
    </source>
</evidence>
<feature type="compositionally biased region" description="Basic and acidic residues" evidence="1">
    <location>
        <begin position="756"/>
        <end position="771"/>
    </location>
</feature>
<gene>
    <name evidence="2" type="ORF">BMF94_6921</name>
</gene>
<accession>A0A2S5B001</accession>
<feature type="region of interest" description="Disordered" evidence="1">
    <location>
        <begin position="1859"/>
        <end position="1893"/>
    </location>
</feature>
<feature type="region of interest" description="Disordered" evidence="1">
    <location>
        <begin position="1775"/>
        <end position="1842"/>
    </location>
</feature>
<sequence length="2056" mass="220826">MATDRRSGPPVLAPPVSRSGMLQPTQPLARSVTPETPPPPPPPKEAAKKALPSKPKPVFPGPSAAGSDPAQSFAMSGPPPPRTEGPENAARAQRPAASDGIRDRQLPATPQAAKPSGVRGTALTPIDTRTAATESHARSREPPASRESSTRGSITPTRTSPTILQSGGFERSAVRTSSRPRAPRSSSAGPASATSMRSLDQAGPRIATALDGVPSPSYRPVFPSANVPASPTDAHPPLSYIDYTTVGGSSGLAGSSSPSPSPRDEPELPSVLDRPRPRTPAPQSADDAPLAQQRAPSRLLAPRPSAPAILPSFATAPVFPGRPVTARKSSLVLDRPHLATPDRSSEEHRQSPSRDAPSASGTSSRSITPTLSPVPVFPSKPRPNVLDRPRPRTPEPTRALAVEPSRTPHLDSTASGSAVAAPLTPGERPPQARLANSSLARRNTASSPASSQDTASPALGVPRTSVLDRPRPKTPDATSWLHGVNRAAALPSDSHRQPNDSATTLATTLSTSKYGSLDSIGPLSGSGISSATPASTISSHGASSESDAKLPADTGGSPLLKLDFDFGAGFGTTGTMFGLSDFLQGSGDLTPAEAIQPGGTDRVEPAASPSPAIAAATLSALPPRSSSLEGLATPRTGSREASAVSHAPADEQDLDPTAMTRPVAPGARTDTLPRRDSTRKSLDASTAETIPDDRSKSASIVSSLEASPDRPKRKRRKSLASLLSFRSTSQSVDDSHGLGGAANAAPVGSVSSLSSREAESEGPMRRGETGKKSAPAAASSRSGDLTSSRRKSQDLFHRGSQSRKTSPEDSRGSARSGGFQVISATTSRRPSRGASASISSVHTAETDSSDFHRPSLDFGRQSTGYRNGPDRPDSRHQRVPSVPLGRRLVGKFLRKDSNKAATAETPSESWAALLKDHSSEDAGLRPRLGRRRGSFSSLLGFKSGDGGESASAAEPATKKVLGMSLMAGRRSEDLLTSGRVQRSAPEERPRVQQGRHSLDMFAERLPRKSGSSDDLLITNPRDSQLQTPAVQPIPDSPVLFVDAVSDFQQDDVRNLQASPTAPITATDDPHEADPGSTIIATANQISVLDSCDVIDPPGSLRDAAEDQQLPLEVQTLKIDSPPRALTPPPKVPPRKRPRVISPAVPIWRQPQTTAAAAQAVEQTTMTSAWLNVEEALGSYQHLWREGRADRGAIISTLLLPFLRQEEQQGRIRLSRRLARRQREVLFGWVEVMTSELKRTQPVHRGALLEAVATILECHNLSIASLDGDEADQKRFRSAMVNILDFAIEKLNDKAVYANTLVFSGRVLALAFFRVDGVALKLIRALPPVKRLTLRRVLEESGADERNLPAIESERYPSHLLPLCLSDFAGYAAQVLTPRVDSAQSQQFLVHDGNVRIDMSGNWLIRWTASDSDLPFSFYRAYFRQLASLLVPFELRAACAGAPCLPATNVITAPGFLFVAASMLDKSDALVHRNLRSVTSISQNNGAFNSNDSANLSFGQKPKVLELAQRRVTTTMLDVVGGPRAAEATGDAAARRYLFGTMLQVWIRATVKRTSMWDQRGVFLLLDLIESLIYTLAYPMAPMSDLQNGDEAAQKPDERSLDLLDVRFVFDFVRQILAEADNTVTLMRTIAFVYAHFEILTMRREDRTELCERLILDKALFQRLFLHWNSGCRGFFIRLLVWRVSRLGAVERESNPHYRVEPEVINIFNLLNVRLEAVRTRHEQLEPAGNLTSDDAFFRPKRSTICSTRGVKEAPWASEDGGDDALTVHDRVPATISAPEADGSKPERLAQPVSIPDKLTDQTAVSKMVSWLKGGRKQKGARAERPKPLSLPTKNGTSPEQHWPSVALPTRVETGDVQPAANGAARSKNLSPPTFDADLVRRSSSASSSKSEKRKSRGSAFFAFEFENGVVSRADVDPNLLSPSASESGGPGSPPTAGSTSPTRPQHPDRGAALSPRVSIRFSKRSSILPPAAIDLLKSTGIEDVPPIPERFRRTVEIGYDKRLHPYAVRGLRDYEDALDEWTDWVARLQEEEELAPCAFDIVPRLAVNWPLNSEEN</sequence>
<organism evidence="2 3">
    <name type="scientific">Rhodotorula taiwanensis</name>
    <dbReference type="NCBI Taxonomy" id="741276"/>
    <lineage>
        <taxon>Eukaryota</taxon>
        <taxon>Fungi</taxon>
        <taxon>Dikarya</taxon>
        <taxon>Basidiomycota</taxon>
        <taxon>Pucciniomycotina</taxon>
        <taxon>Microbotryomycetes</taxon>
        <taxon>Sporidiobolales</taxon>
        <taxon>Sporidiobolaceae</taxon>
        <taxon>Rhodotorula</taxon>
    </lineage>
</organism>
<name>A0A2S5B001_9BASI</name>
<feature type="compositionally biased region" description="Pro residues" evidence="1">
    <location>
        <begin position="35"/>
        <end position="44"/>
    </location>
</feature>
<keyword evidence="3" id="KW-1185">Reference proteome</keyword>
<feature type="region of interest" description="Disordered" evidence="1">
    <location>
        <begin position="972"/>
        <end position="998"/>
    </location>
</feature>
<feature type="compositionally biased region" description="Low complexity" evidence="1">
    <location>
        <begin position="174"/>
        <end position="195"/>
    </location>
</feature>
<dbReference type="EMBL" id="PJQD01000148">
    <property type="protein sequence ID" value="POY70085.1"/>
    <property type="molecule type" value="Genomic_DNA"/>
</dbReference>
<feature type="compositionally biased region" description="Polar residues" evidence="1">
    <location>
        <begin position="822"/>
        <end position="843"/>
    </location>
</feature>
<dbReference type="STRING" id="741276.A0A2S5B001"/>